<evidence type="ECO:0000313" key="2">
    <source>
        <dbReference type="EMBL" id="VFQ77715.1"/>
    </source>
</evidence>
<feature type="domain" description="R3H-associated N-terminal" evidence="1">
    <location>
        <begin position="32"/>
        <end position="151"/>
    </location>
</feature>
<dbReference type="PANTHER" id="PTHR32019:SF2">
    <property type="entry name" value="R3H DOMAIN-CONTAINING PROTEIN 4"/>
    <property type="match status" value="1"/>
</dbReference>
<dbReference type="GO" id="GO:0003676">
    <property type="term" value="F:nucleic acid binding"/>
    <property type="evidence" value="ECO:0007669"/>
    <property type="project" value="InterPro"/>
</dbReference>
<dbReference type="InterPro" id="IPR039629">
    <property type="entry name" value="R3HDM4"/>
</dbReference>
<organism evidence="2 3">
    <name type="scientific">Cuscuta campestris</name>
    <dbReference type="NCBI Taxonomy" id="132261"/>
    <lineage>
        <taxon>Eukaryota</taxon>
        <taxon>Viridiplantae</taxon>
        <taxon>Streptophyta</taxon>
        <taxon>Embryophyta</taxon>
        <taxon>Tracheophyta</taxon>
        <taxon>Spermatophyta</taxon>
        <taxon>Magnoliopsida</taxon>
        <taxon>eudicotyledons</taxon>
        <taxon>Gunneridae</taxon>
        <taxon>Pentapetalae</taxon>
        <taxon>asterids</taxon>
        <taxon>lamiids</taxon>
        <taxon>Solanales</taxon>
        <taxon>Convolvulaceae</taxon>
        <taxon>Cuscuteae</taxon>
        <taxon>Cuscuta</taxon>
        <taxon>Cuscuta subgen. Grammica</taxon>
        <taxon>Cuscuta sect. Cleistogrammica</taxon>
    </lineage>
</organism>
<dbReference type="SUPFAM" id="SSF82708">
    <property type="entry name" value="R3H domain"/>
    <property type="match status" value="1"/>
</dbReference>
<proteinExistence type="predicted"/>
<dbReference type="InterPro" id="IPR036867">
    <property type="entry name" value="R3H_dom_sf"/>
</dbReference>
<sequence>MAPPEVLRKDLIMLDLFVNSKGENVKSRGIAIEKKIELLENLAGKVSNRRSRRWLNDRLLMELVPRLNAQEIRGLFAPPPFGDDSPPSPFCMTYSREWDNFRSIDMDKEATMMEALKVSVSKQKRGADNDKVAVLTAWHRVDCQTRKALRRSFLPELINNYEECLRIFIKESSDGDVLEVCVQDPFQRLLLHGVCEFYNMVSVTVVTQSEGSETAKITKIKKKGDDIKLPNITLCNFLKMSKAGIW</sequence>
<keyword evidence="3" id="KW-1185">Reference proteome</keyword>
<gene>
    <name evidence="2" type="ORF">CCAM_LOCUS19491</name>
</gene>
<dbReference type="PANTHER" id="PTHR32019">
    <property type="entry name" value="R3H DOMAIN-CONTAINING PROTEIN 4"/>
    <property type="match status" value="1"/>
</dbReference>
<dbReference type="AlphaFoldDB" id="A0A484LMX3"/>
<reference evidence="2 3" key="1">
    <citation type="submission" date="2018-04" db="EMBL/GenBank/DDBJ databases">
        <authorList>
            <person name="Vogel A."/>
        </authorList>
    </citation>
    <scope>NUCLEOTIDE SEQUENCE [LARGE SCALE GENOMIC DNA]</scope>
</reference>
<accession>A0A484LMX3</accession>
<dbReference type="EMBL" id="OOIL02001690">
    <property type="protein sequence ID" value="VFQ77715.1"/>
    <property type="molecule type" value="Genomic_DNA"/>
</dbReference>
<dbReference type="Pfam" id="PF13902">
    <property type="entry name" value="R3H-assoc"/>
    <property type="match status" value="1"/>
</dbReference>
<evidence type="ECO:0000259" key="1">
    <source>
        <dbReference type="Pfam" id="PF13902"/>
    </source>
</evidence>
<name>A0A484LMX3_9ASTE</name>
<protein>
    <recommendedName>
        <fullName evidence="1">R3H-associated N-terminal domain-containing protein</fullName>
    </recommendedName>
</protein>
<dbReference type="OrthoDB" id="75169at2759"/>
<evidence type="ECO:0000313" key="3">
    <source>
        <dbReference type="Proteomes" id="UP000595140"/>
    </source>
</evidence>
<dbReference type="Proteomes" id="UP000595140">
    <property type="component" value="Unassembled WGS sequence"/>
</dbReference>
<dbReference type="InterPro" id="IPR025952">
    <property type="entry name" value="R3H-assoc_dom"/>
</dbReference>